<protein>
    <submittedName>
        <fullName evidence="5">Helix-turn-helix domain-containing protein</fullName>
    </submittedName>
</protein>
<dbReference type="GO" id="GO:0043565">
    <property type="term" value="F:sequence-specific DNA binding"/>
    <property type="evidence" value="ECO:0007669"/>
    <property type="project" value="InterPro"/>
</dbReference>
<proteinExistence type="predicted"/>
<dbReference type="PROSITE" id="PS01124">
    <property type="entry name" value="HTH_ARAC_FAMILY_2"/>
    <property type="match status" value="1"/>
</dbReference>
<evidence type="ECO:0000256" key="2">
    <source>
        <dbReference type="ARBA" id="ARBA00023125"/>
    </source>
</evidence>
<dbReference type="Proteomes" id="UP000314616">
    <property type="component" value="Chromosome"/>
</dbReference>
<dbReference type="InterPro" id="IPR002818">
    <property type="entry name" value="DJ-1/PfpI"/>
</dbReference>
<dbReference type="AlphaFoldDB" id="A0A5B8BYR1"/>
<dbReference type="OrthoDB" id="3194870at2"/>
<gene>
    <name evidence="5" type="ORF">FE374_01935</name>
</gene>
<evidence type="ECO:0000256" key="3">
    <source>
        <dbReference type="ARBA" id="ARBA00023163"/>
    </source>
</evidence>
<dbReference type="Gene3D" id="1.10.10.60">
    <property type="entry name" value="Homeodomain-like"/>
    <property type="match status" value="1"/>
</dbReference>
<evidence type="ECO:0000259" key="4">
    <source>
        <dbReference type="PROSITE" id="PS01124"/>
    </source>
</evidence>
<dbReference type="SUPFAM" id="SSF46689">
    <property type="entry name" value="Homeodomain-like"/>
    <property type="match status" value="2"/>
</dbReference>
<dbReference type="Pfam" id="PF12833">
    <property type="entry name" value="HTH_18"/>
    <property type="match status" value="1"/>
</dbReference>
<dbReference type="GO" id="GO:0003700">
    <property type="term" value="F:DNA-binding transcription factor activity"/>
    <property type="evidence" value="ECO:0007669"/>
    <property type="project" value="InterPro"/>
</dbReference>
<name>A0A5B8BYR1_9MICO</name>
<dbReference type="KEGG" id="gyu:FE374_01935"/>
<dbReference type="InterPro" id="IPR018062">
    <property type="entry name" value="HTH_AraC-typ_CS"/>
</dbReference>
<dbReference type="InterPro" id="IPR018060">
    <property type="entry name" value="HTH_AraC"/>
</dbReference>
<dbReference type="InterPro" id="IPR009057">
    <property type="entry name" value="Homeodomain-like_sf"/>
</dbReference>
<sequence>MITNVAAIVYDGVAPFELGVVCEAWGTDRSADGLPTFDFAVCTPRPGAVATNAGFGLQVPHDLARAAEADLVVVPAVPRHDEVPSDVVEALQAAYARGARIMSVCSGAFALGAAGLLDGRQCTTHWMFAAELAERFPAAEVLPEVLYVDADPILTSAGTAAGVDASLYLWRKEFGSAIANQVARRMVVPPQREGGQAQFIRNAVPDLEAETLGPVLTWIVEHLDEPLDVDALAGRAAMSPRTFARRFRAETGTTPHAWVTTQRLHRAEHLLEETDRPVDWVAAAVGFTPAVLRHHFAQTRGLSPQRYRRRFSALT</sequence>
<dbReference type="PANTHER" id="PTHR43130:SF3">
    <property type="entry name" value="HTH-TYPE TRANSCRIPTIONAL REGULATOR RV1931C"/>
    <property type="match status" value="1"/>
</dbReference>
<keyword evidence="2" id="KW-0238">DNA-binding</keyword>
<keyword evidence="1" id="KW-0805">Transcription regulation</keyword>
<reference evidence="5 6" key="1">
    <citation type="submission" date="2019-05" db="EMBL/GenBank/DDBJ databases">
        <title>Georgenia *** sp. nov., and Georgenia *** sp. nov., isolated from the intestinal contents of plateau pika (Ochotona curzoniae) in the Qinghai-Tibet plateau of China.</title>
        <authorList>
            <person name="Tian Z."/>
        </authorList>
    </citation>
    <scope>NUCLEOTIDE SEQUENCE [LARGE SCALE GENOMIC DNA]</scope>
    <source>
        <strain evidence="5 6">Z443</strain>
    </source>
</reference>
<dbReference type="PROSITE" id="PS00041">
    <property type="entry name" value="HTH_ARAC_FAMILY_1"/>
    <property type="match status" value="1"/>
</dbReference>
<accession>A0A5B8BYR1</accession>
<dbReference type="CDD" id="cd03137">
    <property type="entry name" value="GATase1_AraC_1"/>
    <property type="match status" value="1"/>
</dbReference>
<dbReference type="RefSeq" id="WP_139926991.1">
    <property type="nucleotide sequence ID" value="NZ_CP040915.1"/>
</dbReference>
<dbReference type="SUPFAM" id="SSF52317">
    <property type="entry name" value="Class I glutamine amidotransferase-like"/>
    <property type="match status" value="1"/>
</dbReference>
<dbReference type="Pfam" id="PF01965">
    <property type="entry name" value="DJ-1_PfpI"/>
    <property type="match status" value="1"/>
</dbReference>
<dbReference type="SMART" id="SM00342">
    <property type="entry name" value="HTH_ARAC"/>
    <property type="match status" value="1"/>
</dbReference>
<dbReference type="EMBL" id="CP040915">
    <property type="protein sequence ID" value="QDC23549.1"/>
    <property type="molecule type" value="Genomic_DNA"/>
</dbReference>
<feature type="domain" description="HTH araC/xylS-type" evidence="4">
    <location>
        <begin position="213"/>
        <end position="310"/>
    </location>
</feature>
<evidence type="ECO:0000313" key="5">
    <source>
        <dbReference type="EMBL" id="QDC23549.1"/>
    </source>
</evidence>
<keyword evidence="3" id="KW-0804">Transcription</keyword>
<dbReference type="InterPro" id="IPR029062">
    <property type="entry name" value="Class_I_gatase-like"/>
</dbReference>
<organism evidence="5 6">
    <name type="scientific">Georgenia yuyongxinii</name>
    <dbReference type="NCBI Taxonomy" id="2589797"/>
    <lineage>
        <taxon>Bacteria</taxon>
        <taxon>Bacillati</taxon>
        <taxon>Actinomycetota</taxon>
        <taxon>Actinomycetes</taxon>
        <taxon>Micrococcales</taxon>
        <taxon>Bogoriellaceae</taxon>
        <taxon>Georgenia</taxon>
    </lineage>
</organism>
<dbReference type="InterPro" id="IPR052158">
    <property type="entry name" value="INH-QAR"/>
</dbReference>
<evidence type="ECO:0000256" key="1">
    <source>
        <dbReference type="ARBA" id="ARBA00023015"/>
    </source>
</evidence>
<dbReference type="PANTHER" id="PTHR43130">
    <property type="entry name" value="ARAC-FAMILY TRANSCRIPTIONAL REGULATOR"/>
    <property type="match status" value="1"/>
</dbReference>
<dbReference type="Gene3D" id="3.40.50.880">
    <property type="match status" value="1"/>
</dbReference>
<evidence type="ECO:0000313" key="6">
    <source>
        <dbReference type="Proteomes" id="UP000314616"/>
    </source>
</evidence>